<reference evidence="2" key="1">
    <citation type="submission" date="2019-12" db="EMBL/GenBank/DDBJ databases">
        <title>Genome sequencing and annotation of Brassica cretica.</title>
        <authorList>
            <person name="Studholme D.J."/>
            <person name="Sarris P."/>
        </authorList>
    </citation>
    <scope>NUCLEOTIDE SEQUENCE</scope>
    <source>
        <strain evidence="2">PFS-109/04</strain>
        <tissue evidence="2">Leaf</tissue>
    </source>
</reference>
<name>A0A8S9KW29_BRACR</name>
<dbReference type="EMBL" id="QGKX02000996">
    <property type="protein sequence ID" value="KAF3555898.1"/>
    <property type="molecule type" value="Genomic_DNA"/>
</dbReference>
<evidence type="ECO:0000313" key="3">
    <source>
        <dbReference type="Proteomes" id="UP000712281"/>
    </source>
</evidence>
<dbReference type="Proteomes" id="UP000712600">
    <property type="component" value="Unassembled WGS sequence"/>
</dbReference>
<reference evidence="1" key="2">
    <citation type="submission" date="2019-12" db="EMBL/GenBank/DDBJ databases">
        <title>Genome sequencing and annotation of Brassica cretica.</title>
        <authorList>
            <person name="Studholme D.J."/>
            <person name="Sarris P.F."/>
        </authorList>
    </citation>
    <scope>NUCLEOTIDE SEQUENCE</scope>
    <source>
        <strain evidence="1">PFS-001/15</strain>
        <tissue evidence="1">Leaf</tissue>
    </source>
</reference>
<comment type="caution">
    <text evidence="1">The sequence shown here is derived from an EMBL/GenBank/DDBJ whole genome shotgun (WGS) entry which is preliminary data.</text>
</comment>
<dbReference type="Proteomes" id="UP000712281">
    <property type="component" value="Unassembled WGS sequence"/>
</dbReference>
<evidence type="ECO:0000313" key="2">
    <source>
        <dbReference type="EMBL" id="KAF3555898.1"/>
    </source>
</evidence>
<dbReference type="EMBL" id="QGKW02000717">
    <property type="protein sequence ID" value="KAF2599840.1"/>
    <property type="molecule type" value="Genomic_DNA"/>
</dbReference>
<sequence>MIDQDQTAVTAIFIAASQWPGKLQMKKFCPLDKVIRSFPEVYVLARAGVLQLLYPPLSTATTLWILGL</sequence>
<dbReference type="AlphaFoldDB" id="A0A8S9KW29"/>
<organism evidence="1 3">
    <name type="scientific">Brassica cretica</name>
    <name type="common">Mustard</name>
    <dbReference type="NCBI Taxonomy" id="69181"/>
    <lineage>
        <taxon>Eukaryota</taxon>
        <taxon>Viridiplantae</taxon>
        <taxon>Streptophyta</taxon>
        <taxon>Embryophyta</taxon>
        <taxon>Tracheophyta</taxon>
        <taxon>Spermatophyta</taxon>
        <taxon>Magnoliopsida</taxon>
        <taxon>eudicotyledons</taxon>
        <taxon>Gunneridae</taxon>
        <taxon>Pentapetalae</taxon>
        <taxon>rosids</taxon>
        <taxon>malvids</taxon>
        <taxon>Brassicales</taxon>
        <taxon>Brassicaceae</taxon>
        <taxon>Brassiceae</taxon>
        <taxon>Brassica</taxon>
    </lineage>
</organism>
<accession>A0A8S9KW29</accession>
<protein>
    <submittedName>
        <fullName evidence="1">Uncharacterized protein</fullName>
    </submittedName>
</protein>
<gene>
    <name evidence="1" type="ORF">F2Q68_00011348</name>
    <name evidence="2" type="ORF">F2Q69_00010892</name>
</gene>
<evidence type="ECO:0000313" key="1">
    <source>
        <dbReference type="EMBL" id="KAF2599840.1"/>
    </source>
</evidence>
<proteinExistence type="predicted"/>